<name>A0A084B534_STACB</name>
<accession>A0A084B534</accession>
<dbReference type="CDD" id="cd01741">
    <property type="entry name" value="GATase1_1"/>
    <property type="match status" value="1"/>
</dbReference>
<dbReference type="GO" id="GO:0005634">
    <property type="term" value="C:nucleus"/>
    <property type="evidence" value="ECO:0007669"/>
    <property type="project" value="TreeGrafter"/>
</dbReference>
<dbReference type="Proteomes" id="UP000028045">
    <property type="component" value="Unassembled WGS sequence"/>
</dbReference>
<dbReference type="Pfam" id="PF00117">
    <property type="entry name" value="GATase"/>
    <property type="match status" value="1"/>
</dbReference>
<evidence type="ECO:0000313" key="3">
    <source>
        <dbReference type="Proteomes" id="UP000028045"/>
    </source>
</evidence>
<dbReference type="AlphaFoldDB" id="A0A084B534"/>
<dbReference type="InterPro" id="IPR044992">
    <property type="entry name" value="ChyE-like"/>
</dbReference>
<dbReference type="SUPFAM" id="SSF52317">
    <property type="entry name" value="Class I glutamine amidotransferase-like"/>
    <property type="match status" value="1"/>
</dbReference>
<dbReference type="InterPro" id="IPR017926">
    <property type="entry name" value="GATASE"/>
</dbReference>
<organism evidence="2 3">
    <name type="scientific">Stachybotrys chartarum (strain CBS 109288 / IBT 7711)</name>
    <name type="common">Toxic black mold</name>
    <name type="synonym">Stilbospora chartarum</name>
    <dbReference type="NCBI Taxonomy" id="1280523"/>
    <lineage>
        <taxon>Eukaryota</taxon>
        <taxon>Fungi</taxon>
        <taxon>Dikarya</taxon>
        <taxon>Ascomycota</taxon>
        <taxon>Pezizomycotina</taxon>
        <taxon>Sordariomycetes</taxon>
        <taxon>Hypocreomycetidae</taxon>
        <taxon>Hypocreales</taxon>
        <taxon>Stachybotryaceae</taxon>
        <taxon>Stachybotrys</taxon>
    </lineage>
</organism>
<proteinExistence type="predicted"/>
<evidence type="ECO:0000259" key="1">
    <source>
        <dbReference type="Pfam" id="PF00117"/>
    </source>
</evidence>
<keyword evidence="3" id="KW-1185">Reference proteome</keyword>
<evidence type="ECO:0000313" key="2">
    <source>
        <dbReference type="EMBL" id="KEY72663.1"/>
    </source>
</evidence>
<dbReference type="HOGENOM" id="CLU_054974_0_2_1"/>
<dbReference type="GO" id="GO:0005829">
    <property type="term" value="C:cytosol"/>
    <property type="evidence" value="ECO:0007669"/>
    <property type="project" value="TreeGrafter"/>
</dbReference>
<gene>
    <name evidence="2" type="ORF">S7711_09161</name>
</gene>
<dbReference type="Gene3D" id="3.40.50.880">
    <property type="match status" value="1"/>
</dbReference>
<dbReference type="EMBL" id="KL648039">
    <property type="protein sequence ID" value="KEY72663.1"/>
    <property type="molecule type" value="Genomic_DNA"/>
</dbReference>
<feature type="domain" description="Glutamine amidotransferase" evidence="1">
    <location>
        <begin position="75"/>
        <end position="219"/>
    </location>
</feature>
<sequence length="287" mass="32286">MSRHFRPTIDAPVIKLFVLETDETAPEQESFAEILHNHMSKAGANHHPPLGIETEQELVVPELGGRVPKFEEFEGYDGLLITGSRYDAHGDDQWIMELLDLLRELWKRRPEFCFTGVCFGCQLLARMLGAKVGPAPSGDWELAHSKINLSPVGQRLFRTKKPEIFLHQMHADQVKEMPGPETAGGLLKPGTEVQCWGSSEHTPIQGLYIPSRLFTTQAHLAFDEDMVRRQIEMRIESGGIQDLAHADQARETAHLEHDGDKVAAAILRVFQFDNDEMAHEEDIPAKP</sequence>
<dbReference type="InterPro" id="IPR029062">
    <property type="entry name" value="Class_I_gatase-like"/>
</dbReference>
<reference evidence="2 3" key="1">
    <citation type="journal article" date="2014" name="BMC Genomics">
        <title>Comparative genome sequencing reveals chemotype-specific gene clusters in the toxigenic black mold Stachybotrys.</title>
        <authorList>
            <person name="Semeiks J."/>
            <person name="Borek D."/>
            <person name="Otwinowski Z."/>
            <person name="Grishin N.V."/>
        </authorList>
    </citation>
    <scope>NUCLEOTIDE SEQUENCE [LARGE SCALE GENOMIC DNA]</scope>
    <source>
        <strain evidence="3">CBS 109288 / IBT 7711</strain>
    </source>
</reference>
<dbReference type="OrthoDB" id="92161at2759"/>
<dbReference type="PANTHER" id="PTHR42695">
    <property type="entry name" value="GLUTAMINE AMIDOTRANSFERASE YLR126C-RELATED"/>
    <property type="match status" value="1"/>
</dbReference>
<protein>
    <recommendedName>
        <fullName evidence="1">Glutamine amidotransferase domain-containing protein</fullName>
    </recommendedName>
</protein>
<dbReference type="PANTHER" id="PTHR42695:SF4">
    <property type="entry name" value="GLUTAMINE AMIDOTRANSFERASE DOMAIN-CONTAINING PROTEIN"/>
    <property type="match status" value="1"/>
</dbReference>